<accession>A0ABW5FRJ6</accession>
<reference evidence="4" key="1">
    <citation type="journal article" date="2019" name="Int. J. Syst. Evol. Microbiol.">
        <title>The Global Catalogue of Microorganisms (GCM) 10K type strain sequencing project: providing services to taxonomists for standard genome sequencing and annotation.</title>
        <authorList>
            <consortium name="The Broad Institute Genomics Platform"/>
            <consortium name="The Broad Institute Genome Sequencing Center for Infectious Disease"/>
            <person name="Wu L."/>
            <person name="Ma J."/>
        </authorList>
    </citation>
    <scope>NUCLEOTIDE SEQUENCE [LARGE SCALE GENOMIC DNA]</scope>
    <source>
        <strain evidence="4">CGMCC 4.7645</strain>
    </source>
</reference>
<dbReference type="InterPro" id="IPR002347">
    <property type="entry name" value="SDR_fam"/>
</dbReference>
<dbReference type="InterPro" id="IPR020904">
    <property type="entry name" value="Sc_DH/Rdtase_CS"/>
</dbReference>
<keyword evidence="2 3" id="KW-0560">Oxidoreductase</keyword>
<proteinExistence type="inferred from homology"/>
<dbReference type="Proteomes" id="UP001597417">
    <property type="component" value="Unassembled WGS sequence"/>
</dbReference>
<keyword evidence="4" id="KW-1185">Reference proteome</keyword>
<evidence type="ECO:0000256" key="1">
    <source>
        <dbReference type="ARBA" id="ARBA00006484"/>
    </source>
</evidence>
<protein>
    <submittedName>
        <fullName evidence="3">SDR family NAD(P)-dependent oxidoreductase</fullName>
        <ecNumber evidence="3">1.1.1.-</ecNumber>
    </submittedName>
</protein>
<dbReference type="Gene3D" id="3.40.50.720">
    <property type="entry name" value="NAD(P)-binding Rossmann-like Domain"/>
    <property type="match status" value="1"/>
</dbReference>
<dbReference type="Pfam" id="PF13561">
    <property type="entry name" value="adh_short_C2"/>
    <property type="match status" value="1"/>
</dbReference>
<dbReference type="PRINTS" id="PR00081">
    <property type="entry name" value="GDHRDH"/>
</dbReference>
<gene>
    <name evidence="3" type="ORF">ACFSXZ_09900</name>
</gene>
<name>A0ABW5FRJ6_9PSEU</name>
<sequence length="263" mass="27152">MVTTENRPRTVHESLVEVISLGGRRAVVTGAGSGIGRAAAVVLAKAGASVLALDINEEGLSETKAAALRVSELGFDVETVDVSDYGAIESVLSDESLDIVVNSAGIMAPDSLATTTGHDWDRVLAVNLTGYFNVLKAAVPRLNRPGSVIQISSMMGHIGIAFPAYTATKGAILALSRQLAGELGPDGVRVNSVSPGMVLTGMTRDNLSDDDQRDHVAGRTPLRTVGTPEDIANAVLYLASDLSAFVTGTDILIDGGLTSALAL</sequence>
<dbReference type="PRINTS" id="PR00080">
    <property type="entry name" value="SDRFAMILY"/>
</dbReference>
<dbReference type="SUPFAM" id="SSF51735">
    <property type="entry name" value="NAD(P)-binding Rossmann-fold domains"/>
    <property type="match status" value="1"/>
</dbReference>
<dbReference type="InterPro" id="IPR036291">
    <property type="entry name" value="NAD(P)-bd_dom_sf"/>
</dbReference>
<dbReference type="RefSeq" id="WP_378263604.1">
    <property type="nucleotide sequence ID" value="NZ_JBHUKR010000006.1"/>
</dbReference>
<dbReference type="InterPro" id="IPR051122">
    <property type="entry name" value="SDR_DHRS6-like"/>
</dbReference>
<comment type="caution">
    <text evidence="3">The sequence shown here is derived from an EMBL/GenBank/DDBJ whole genome shotgun (WGS) entry which is preliminary data.</text>
</comment>
<dbReference type="EMBL" id="JBHUKR010000006">
    <property type="protein sequence ID" value="MFD2416636.1"/>
    <property type="molecule type" value="Genomic_DNA"/>
</dbReference>
<dbReference type="PROSITE" id="PS00061">
    <property type="entry name" value="ADH_SHORT"/>
    <property type="match status" value="1"/>
</dbReference>
<organism evidence="3 4">
    <name type="scientific">Amycolatopsis pigmentata</name>
    <dbReference type="NCBI Taxonomy" id="450801"/>
    <lineage>
        <taxon>Bacteria</taxon>
        <taxon>Bacillati</taxon>
        <taxon>Actinomycetota</taxon>
        <taxon>Actinomycetes</taxon>
        <taxon>Pseudonocardiales</taxon>
        <taxon>Pseudonocardiaceae</taxon>
        <taxon>Amycolatopsis</taxon>
    </lineage>
</organism>
<dbReference type="GO" id="GO:0016491">
    <property type="term" value="F:oxidoreductase activity"/>
    <property type="evidence" value="ECO:0007669"/>
    <property type="project" value="UniProtKB-KW"/>
</dbReference>
<dbReference type="EC" id="1.1.1.-" evidence="3"/>
<evidence type="ECO:0000256" key="2">
    <source>
        <dbReference type="ARBA" id="ARBA00023002"/>
    </source>
</evidence>
<evidence type="ECO:0000313" key="4">
    <source>
        <dbReference type="Proteomes" id="UP001597417"/>
    </source>
</evidence>
<comment type="similarity">
    <text evidence="1">Belongs to the short-chain dehydrogenases/reductases (SDR) family.</text>
</comment>
<dbReference type="PANTHER" id="PTHR43477">
    <property type="entry name" value="DIHYDROANTICAPSIN 7-DEHYDROGENASE"/>
    <property type="match status" value="1"/>
</dbReference>
<dbReference type="CDD" id="cd05233">
    <property type="entry name" value="SDR_c"/>
    <property type="match status" value="1"/>
</dbReference>
<evidence type="ECO:0000313" key="3">
    <source>
        <dbReference type="EMBL" id="MFD2416636.1"/>
    </source>
</evidence>
<dbReference type="PANTHER" id="PTHR43477:SF1">
    <property type="entry name" value="DIHYDROANTICAPSIN 7-DEHYDROGENASE"/>
    <property type="match status" value="1"/>
</dbReference>